<dbReference type="InterPro" id="IPR032816">
    <property type="entry name" value="VTT_dom"/>
</dbReference>
<keyword evidence="10" id="KW-0472">Membrane</keyword>
<dbReference type="STRING" id="1817772.A2527_13655"/>
<evidence type="ECO:0000256" key="5">
    <source>
        <dbReference type="ARBA" id="ARBA00022857"/>
    </source>
</evidence>
<reference evidence="14 15" key="1">
    <citation type="journal article" date="2016" name="Nat. Commun.">
        <title>Thousands of microbial genomes shed light on interconnected biogeochemical processes in an aquifer system.</title>
        <authorList>
            <person name="Anantharaman K."/>
            <person name="Brown C.T."/>
            <person name="Hug L.A."/>
            <person name="Sharon I."/>
            <person name="Castelle C.J."/>
            <person name="Probst A.J."/>
            <person name="Thomas B.C."/>
            <person name="Singh A."/>
            <person name="Wilkins M.J."/>
            <person name="Karaoz U."/>
            <person name="Brodie E.L."/>
            <person name="Williams K.H."/>
            <person name="Hubbard S.S."/>
            <person name="Banfield J.F."/>
        </authorList>
    </citation>
    <scope>NUCLEOTIDE SEQUENCE [LARGE SCALE GENOMIC DNA]</scope>
</reference>
<evidence type="ECO:0000256" key="2">
    <source>
        <dbReference type="ARBA" id="ARBA00007532"/>
    </source>
</evidence>
<evidence type="ECO:0000259" key="12">
    <source>
        <dbReference type="Pfam" id="PF07992"/>
    </source>
</evidence>
<dbReference type="Pfam" id="PF07992">
    <property type="entry name" value="Pyr_redox_2"/>
    <property type="match status" value="1"/>
</dbReference>
<dbReference type="PANTHER" id="PTHR43014">
    <property type="entry name" value="MERCURIC REDUCTASE"/>
    <property type="match status" value="1"/>
</dbReference>
<keyword evidence="10" id="KW-1133">Transmembrane helix</keyword>
<dbReference type="PROSITE" id="PS00076">
    <property type="entry name" value="PYRIDINE_REDOX_1"/>
    <property type="match status" value="1"/>
</dbReference>
<dbReference type="SUPFAM" id="SSF51905">
    <property type="entry name" value="FAD/NAD(P)-binding domain"/>
    <property type="match status" value="1"/>
</dbReference>
<dbReference type="PRINTS" id="PR00411">
    <property type="entry name" value="PNDRDTASEI"/>
</dbReference>
<dbReference type="InterPro" id="IPR036188">
    <property type="entry name" value="FAD/NAD-bd_sf"/>
</dbReference>
<dbReference type="InterPro" id="IPR023753">
    <property type="entry name" value="FAD/NAD-binding_dom"/>
</dbReference>
<dbReference type="PRINTS" id="PR00368">
    <property type="entry name" value="FADPNR"/>
</dbReference>
<dbReference type="GO" id="GO:0003955">
    <property type="term" value="F:NAD(P)H dehydrogenase (quinone) activity"/>
    <property type="evidence" value="ECO:0007669"/>
    <property type="project" value="TreeGrafter"/>
</dbReference>
<dbReference type="SUPFAM" id="SSF55424">
    <property type="entry name" value="FAD/NAD-linked reductases, dimerisation (C-terminal) domain"/>
    <property type="match status" value="1"/>
</dbReference>
<evidence type="ECO:0000256" key="1">
    <source>
        <dbReference type="ARBA" id="ARBA00001974"/>
    </source>
</evidence>
<name>A0A1F6G5B1_9PROT</name>
<feature type="transmembrane region" description="Helical" evidence="10">
    <location>
        <begin position="246"/>
        <end position="264"/>
    </location>
</feature>
<dbReference type="GO" id="GO:0050660">
    <property type="term" value="F:flavin adenine dinucleotide binding"/>
    <property type="evidence" value="ECO:0007669"/>
    <property type="project" value="TreeGrafter"/>
</dbReference>
<evidence type="ECO:0000256" key="6">
    <source>
        <dbReference type="ARBA" id="ARBA00023002"/>
    </source>
</evidence>
<protein>
    <submittedName>
        <fullName evidence="14">Pyridine nucleotide-disulfide oxidoreductase</fullName>
    </submittedName>
</protein>
<evidence type="ECO:0000313" key="15">
    <source>
        <dbReference type="Proteomes" id="UP000178449"/>
    </source>
</evidence>
<feature type="transmembrane region" description="Helical" evidence="10">
    <location>
        <begin position="12"/>
        <end position="31"/>
    </location>
</feature>
<dbReference type="AlphaFoldDB" id="A0A1F6G5B1"/>
<feature type="transmembrane region" description="Helical" evidence="10">
    <location>
        <begin position="209"/>
        <end position="226"/>
    </location>
</feature>
<dbReference type="FunFam" id="3.30.390.30:FF:000001">
    <property type="entry name" value="Dihydrolipoyl dehydrogenase"/>
    <property type="match status" value="1"/>
</dbReference>
<feature type="domain" description="FAD/NAD(P)-binding" evidence="12">
    <location>
        <begin position="246"/>
        <end position="557"/>
    </location>
</feature>
<keyword evidence="3 9" id="KW-0285">Flavoprotein</keyword>
<feature type="transmembrane region" description="Helical" evidence="10">
    <location>
        <begin position="140"/>
        <end position="158"/>
    </location>
</feature>
<dbReference type="InterPro" id="IPR016156">
    <property type="entry name" value="FAD/NAD-linked_Rdtase_dimer_sf"/>
</dbReference>
<sequence>MPILSKKTGQGLKLALFFGLVGLGVLVWFFGLGDYLNLGWLKDQQTRFVDLYEQFPVIVLASYFLIYLAFTGLNFPSSTLLTLLAGALFGFIPGLILVSFASSLGALTAFGISRFLLKDSVEARFGAKLEKINQGLSEDGVFYLLSLRLIPVIPFFMVNSLMGLTGIRAWTFYWASQLGMIPGTAVYVYAGLELSRLEGLSGIVEPRLWIAFSLLGLFPWFARWLIRQIKTWRLYRSFDRPKHFDYNLIVVGAGAGGLVSAYIGQAVGAKVALIEGAQMGGDCLNHGCVPSKSLINTAKLLRLAGRSKEFGINKMDAQFDFAQVMDSVKNAIASIEPHDSAQRYKSMGVDCIQGWAQVLDPFRVQVNGQVLTGRHLILATGAKPRIPELPGIEEIDYLTSDSLWEIRELPKRLLILGGGPIACELAQAFNSLGSKVILVNRSPRLLAKEEPAVSELIKTIFLSQGIELHLGVKTLAFTPNLQVEGPSGEYEIPFDRLLLALGRNPIGAGMGLEKLGLLGKNGNIDSDPYLRTRFPNILVVGDQVGGPQFTHAAAHQAWHAAVNALFSPWKAFKVDYSYLPRVTFTDPQVAQVGATFDQAPGAEVTRYNLVELDRALIERETEGFVQVLTQPGTDKILGVTLVGAQAGEMIHQWTLALKEGIGLNKILAQIHPYPTWGEANKAVAGVWKKAHSPKRVLLWLTHYFTWLRQ</sequence>
<dbReference type="Pfam" id="PF02852">
    <property type="entry name" value="Pyr_redox_dim"/>
    <property type="match status" value="1"/>
</dbReference>
<evidence type="ECO:0000259" key="13">
    <source>
        <dbReference type="Pfam" id="PF09335"/>
    </source>
</evidence>
<keyword evidence="8 9" id="KW-0676">Redox-active center</keyword>
<evidence type="ECO:0000256" key="9">
    <source>
        <dbReference type="RuleBase" id="RU003691"/>
    </source>
</evidence>
<dbReference type="Proteomes" id="UP000178449">
    <property type="component" value="Unassembled WGS sequence"/>
</dbReference>
<gene>
    <name evidence="14" type="ORF">A2527_13655</name>
</gene>
<evidence type="ECO:0000313" key="14">
    <source>
        <dbReference type="EMBL" id="OGG93285.1"/>
    </source>
</evidence>
<evidence type="ECO:0000256" key="3">
    <source>
        <dbReference type="ARBA" id="ARBA00022630"/>
    </source>
</evidence>
<accession>A0A1F6G5B1</accession>
<feature type="transmembrane region" description="Helical" evidence="10">
    <location>
        <begin position="51"/>
        <end position="70"/>
    </location>
</feature>
<evidence type="ECO:0000256" key="10">
    <source>
        <dbReference type="SAM" id="Phobius"/>
    </source>
</evidence>
<comment type="caution">
    <text evidence="14">The sequence shown here is derived from an EMBL/GenBank/DDBJ whole genome shotgun (WGS) entry which is preliminary data.</text>
</comment>
<dbReference type="Pfam" id="PF09335">
    <property type="entry name" value="VTT_dom"/>
    <property type="match status" value="1"/>
</dbReference>
<comment type="cofactor">
    <cofactor evidence="1">
        <name>FAD</name>
        <dbReference type="ChEBI" id="CHEBI:57692"/>
    </cofactor>
</comment>
<evidence type="ECO:0000256" key="4">
    <source>
        <dbReference type="ARBA" id="ARBA00022827"/>
    </source>
</evidence>
<evidence type="ECO:0000259" key="11">
    <source>
        <dbReference type="Pfam" id="PF02852"/>
    </source>
</evidence>
<dbReference type="Gene3D" id="3.30.390.30">
    <property type="match status" value="1"/>
</dbReference>
<feature type="domain" description="VTT" evidence="13">
    <location>
        <begin position="75"/>
        <end position="191"/>
    </location>
</feature>
<proteinExistence type="inferred from homology"/>
<dbReference type="Gene3D" id="3.50.50.60">
    <property type="entry name" value="FAD/NAD(P)-binding domain"/>
    <property type="match status" value="2"/>
</dbReference>
<dbReference type="GO" id="GO:0016668">
    <property type="term" value="F:oxidoreductase activity, acting on a sulfur group of donors, NAD(P) as acceptor"/>
    <property type="evidence" value="ECO:0007669"/>
    <property type="project" value="InterPro"/>
</dbReference>
<dbReference type="InterPro" id="IPR012999">
    <property type="entry name" value="Pyr_OxRdtase_I_AS"/>
</dbReference>
<keyword evidence="5" id="KW-0521">NADP</keyword>
<keyword evidence="6 9" id="KW-0560">Oxidoreductase</keyword>
<keyword evidence="7" id="KW-1015">Disulfide bond</keyword>
<feature type="transmembrane region" description="Helical" evidence="10">
    <location>
        <begin position="82"/>
        <end position="112"/>
    </location>
</feature>
<comment type="similarity">
    <text evidence="2 9">Belongs to the class-I pyridine nucleotide-disulfide oxidoreductase family.</text>
</comment>
<keyword evidence="10" id="KW-0812">Transmembrane</keyword>
<feature type="domain" description="Pyridine nucleotide-disulphide oxidoreductase dimerisation" evidence="11">
    <location>
        <begin position="580"/>
        <end position="681"/>
    </location>
</feature>
<dbReference type="PANTHER" id="PTHR43014:SF2">
    <property type="entry name" value="MERCURIC REDUCTASE"/>
    <property type="match status" value="1"/>
</dbReference>
<dbReference type="InterPro" id="IPR004099">
    <property type="entry name" value="Pyr_nucl-diS_OxRdtase_dimer"/>
</dbReference>
<keyword evidence="4 9" id="KW-0274">FAD</keyword>
<feature type="transmembrane region" description="Helical" evidence="10">
    <location>
        <begin position="170"/>
        <end position="189"/>
    </location>
</feature>
<organism evidence="14 15">
    <name type="scientific">Candidatus Lambdaproteobacteria bacterium RIFOXYD2_FULL_50_16</name>
    <dbReference type="NCBI Taxonomy" id="1817772"/>
    <lineage>
        <taxon>Bacteria</taxon>
        <taxon>Pseudomonadati</taxon>
        <taxon>Pseudomonadota</taxon>
        <taxon>Candidatus Lambdaproteobacteria</taxon>
    </lineage>
</organism>
<evidence type="ECO:0000256" key="7">
    <source>
        <dbReference type="ARBA" id="ARBA00023157"/>
    </source>
</evidence>
<evidence type="ECO:0000256" key="8">
    <source>
        <dbReference type="ARBA" id="ARBA00023284"/>
    </source>
</evidence>
<dbReference type="EMBL" id="MFNE01000052">
    <property type="protein sequence ID" value="OGG93285.1"/>
    <property type="molecule type" value="Genomic_DNA"/>
</dbReference>